<name>A0A418Y9P8_9GAMM</name>
<reference evidence="2 3" key="1">
    <citation type="submission" date="2018-09" db="EMBL/GenBank/DDBJ databases">
        <authorList>
            <person name="Wang F."/>
        </authorList>
    </citation>
    <scope>NUCLEOTIDE SEQUENCE [LARGE SCALE GENOMIC DNA]</scope>
    <source>
        <strain evidence="2 3">PLHSC7-2</strain>
    </source>
</reference>
<reference evidence="2 3" key="2">
    <citation type="submission" date="2019-01" db="EMBL/GenBank/DDBJ databases">
        <title>Motilimonas pumilus sp. nov., isolated from the gut of sea cucumber (Apostichopus japonicus).</title>
        <authorList>
            <person name="Wang F.-Q."/>
            <person name="Ren L.-H."/>
            <person name="Lin Y.-W."/>
            <person name="Sun G.-H."/>
            <person name="Du Z.-J."/>
            <person name="Zhao J.-X."/>
            <person name="Liu X.-J."/>
            <person name="Liu L.-J."/>
        </authorList>
    </citation>
    <scope>NUCLEOTIDE SEQUENCE [LARGE SCALE GENOMIC DNA]</scope>
    <source>
        <strain evidence="2 3">PLHSC7-2</strain>
    </source>
</reference>
<evidence type="ECO:0000259" key="1">
    <source>
        <dbReference type="SMART" id="SM00327"/>
    </source>
</evidence>
<dbReference type="InterPro" id="IPR002035">
    <property type="entry name" value="VWF_A"/>
</dbReference>
<evidence type="ECO:0000313" key="2">
    <source>
        <dbReference type="EMBL" id="RJG37986.1"/>
    </source>
</evidence>
<proteinExistence type="predicted"/>
<accession>A0A418Y9P8</accession>
<dbReference type="PANTHER" id="PTHR30634:SF16">
    <property type="entry name" value="OUTER-MEMBRANE LIPOPROTEIN LOLB"/>
    <property type="match status" value="1"/>
</dbReference>
<dbReference type="PANTHER" id="PTHR30634">
    <property type="entry name" value="OUTER MEMBRANE LOLAB LIPOPROTEIN INSERTION APPARATUS"/>
    <property type="match status" value="1"/>
</dbReference>
<dbReference type="AlphaFoldDB" id="A0A418Y9P8"/>
<feature type="domain" description="VWFA" evidence="1">
    <location>
        <begin position="217"/>
        <end position="376"/>
    </location>
</feature>
<dbReference type="Gene3D" id="3.40.50.410">
    <property type="entry name" value="von Willebrand factor, type A domain"/>
    <property type="match status" value="1"/>
</dbReference>
<dbReference type="EMBL" id="QZCH01000044">
    <property type="protein sequence ID" value="RJG37986.1"/>
    <property type="molecule type" value="Genomic_DNA"/>
</dbReference>
<dbReference type="SMART" id="SM00327">
    <property type="entry name" value="VWA"/>
    <property type="match status" value="1"/>
</dbReference>
<dbReference type="SUPFAM" id="SSF53300">
    <property type="entry name" value="vWA-like"/>
    <property type="match status" value="1"/>
</dbReference>
<dbReference type="Proteomes" id="UP000283255">
    <property type="component" value="Unassembled WGS sequence"/>
</dbReference>
<keyword evidence="3" id="KW-1185">Reference proteome</keyword>
<dbReference type="RefSeq" id="WP_119912443.1">
    <property type="nucleotide sequence ID" value="NZ_QZCH01000044.1"/>
</dbReference>
<evidence type="ECO:0000313" key="3">
    <source>
        <dbReference type="Proteomes" id="UP000283255"/>
    </source>
</evidence>
<protein>
    <submittedName>
        <fullName evidence="2">VWA domain-containing protein</fullName>
    </submittedName>
</protein>
<gene>
    <name evidence="2" type="ORF">D1Z90_19360</name>
</gene>
<dbReference type="InterPro" id="IPR050458">
    <property type="entry name" value="LolB"/>
</dbReference>
<dbReference type="Pfam" id="PF05762">
    <property type="entry name" value="VWA_CoxE"/>
    <property type="match status" value="1"/>
</dbReference>
<comment type="caution">
    <text evidence="2">The sequence shown here is derived from an EMBL/GenBank/DDBJ whole genome shotgun (WGS) entry which is preliminary data.</text>
</comment>
<dbReference type="InterPro" id="IPR036465">
    <property type="entry name" value="vWFA_dom_sf"/>
</dbReference>
<organism evidence="2 3">
    <name type="scientific">Motilimonas pumila</name>
    <dbReference type="NCBI Taxonomy" id="2303987"/>
    <lineage>
        <taxon>Bacteria</taxon>
        <taxon>Pseudomonadati</taxon>
        <taxon>Pseudomonadota</taxon>
        <taxon>Gammaproteobacteria</taxon>
        <taxon>Alteromonadales</taxon>
        <taxon>Alteromonadales genera incertae sedis</taxon>
        <taxon>Motilimonas</taxon>
    </lineage>
</organism>
<sequence>MTKLQRHSPYQPGVNLTSQQLKTLTRWRLILGPDAEEQGITISDTLSQQQEETLDYLFESTSAGGNGAATFTIPEWVNRVDKLFPREVKEIMERELIAKRGIEQILQQPELLEKVEANIDLVKTIMTFKDLLNEETRILAMKVINKVVCELKDRIKVEVTQSINGAINRSRHSPSQVFRNVDLQTTVRRNLHNWDPDKQKLIVERAFFYASERNQRPWHIIIAVDQSGSMLESAVFSTIMASIFYELPAVHTSLFLFDTGIADLSHMVGQPVDVLLKVQLGGGTDIAQAMKYAQQLIKEPRRTIVVLISDFMEGGNLSQLLATTHEIAHSGSRVVGLGALSYDAREDYDHFIAAKLQKQGMDILACTPEQLASSMARIIQG</sequence>
<dbReference type="OrthoDB" id="9789979at2"/>
<dbReference type="InterPro" id="IPR008912">
    <property type="entry name" value="Uncharacterised_CoxE"/>
</dbReference>